<dbReference type="EMBL" id="CP039631">
    <property type="protein sequence ID" value="QHR77753.1"/>
    <property type="molecule type" value="Genomic_DNA"/>
</dbReference>
<organism evidence="1 2">
    <name type="scientific">Pseudomonas veronii</name>
    <dbReference type="NCBI Taxonomy" id="76761"/>
    <lineage>
        <taxon>Bacteria</taxon>
        <taxon>Pseudomonadati</taxon>
        <taxon>Pseudomonadota</taxon>
        <taxon>Gammaproteobacteria</taxon>
        <taxon>Pseudomonadales</taxon>
        <taxon>Pseudomonadaceae</taxon>
        <taxon>Pseudomonas</taxon>
    </lineage>
</organism>
<evidence type="ECO:0000313" key="1">
    <source>
        <dbReference type="EMBL" id="QHR77753.1"/>
    </source>
</evidence>
<dbReference type="Proteomes" id="UP000298274">
    <property type="component" value="Chromosome"/>
</dbReference>
<evidence type="ECO:0000313" key="2">
    <source>
        <dbReference type="Proteomes" id="UP000298274"/>
    </source>
</evidence>
<dbReference type="RefSeq" id="WP_163957486.1">
    <property type="nucleotide sequence ID" value="NZ_CP039631.3"/>
</dbReference>
<reference evidence="2" key="1">
    <citation type="submission" date="2019-04" db="EMBL/GenBank/DDBJ databases">
        <title>Complete genome sequence of Pseudomonas veronii strain PVy, a versatile degrader capable of using multiple contaminants as sole carbon sources.</title>
        <authorList>
            <person name="Lopez-Echartea E."/>
            <person name="Ridl J."/>
            <person name="Pajer P."/>
            <person name="Strejcek M."/>
            <person name="Suman J."/>
            <person name="Uhlik O."/>
        </authorList>
    </citation>
    <scope>NUCLEOTIDE SEQUENCE [LARGE SCALE GENOMIC DNA]</scope>
    <source>
        <strain evidence="2">Pvy</strain>
    </source>
</reference>
<sequence length="51" mass="5736">MREQHSLSELVSDRLPTLLKQQKNWSACSAVPNRSTVKSSGLVVRISPRIM</sequence>
<gene>
    <name evidence="1" type="ORF">E4167_35510</name>
</gene>
<accession>A0A6B9XKG1</accession>
<name>A0A6B9XKG1_PSEVE</name>
<dbReference type="AlphaFoldDB" id="A0A6B9XKG1"/>
<protein>
    <submittedName>
        <fullName evidence="1">Uncharacterized protein</fullName>
    </submittedName>
</protein>
<proteinExistence type="predicted"/>